<comment type="caution">
    <text evidence="2">The sequence shown here is derived from an EMBL/GenBank/DDBJ whole genome shotgun (WGS) entry which is preliminary data.</text>
</comment>
<name>A0A409XK34_PSICY</name>
<reference evidence="2 3" key="1">
    <citation type="journal article" date="2018" name="Evol. Lett.">
        <title>Horizontal gene cluster transfer increased hallucinogenic mushroom diversity.</title>
        <authorList>
            <person name="Reynolds H.T."/>
            <person name="Vijayakumar V."/>
            <person name="Gluck-Thaler E."/>
            <person name="Korotkin H.B."/>
            <person name="Matheny P.B."/>
            <person name="Slot J.C."/>
        </authorList>
    </citation>
    <scope>NUCLEOTIDE SEQUENCE [LARGE SCALE GENOMIC DNA]</scope>
    <source>
        <strain evidence="2 3">2631</strain>
    </source>
</reference>
<keyword evidence="3" id="KW-1185">Reference proteome</keyword>
<organism evidence="2 3">
    <name type="scientific">Psilocybe cyanescens</name>
    <dbReference type="NCBI Taxonomy" id="93625"/>
    <lineage>
        <taxon>Eukaryota</taxon>
        <taxon>Fungi</taxon>
        <taxon>Dikarya</taxon>
        <taxon>Basidiomycota</taxon>
        <taxon>Agaricomycotina</taxon>
        <taxon>Agaricomycetes</taxon>
        <taxon>Agaricomycetidae</taxon>
        <taxon>Agaricales</taxon>
        <taxon>Agaricineae</taxon>
        <taxon>Strophariaceae</taxon>
        <taxon>Psilocybe</taxon>
    </lineage>
</organism>
<dbReference type="InParanoid" id="A0A409XK34"/>
<protein>
    <submittedName>
        <fullName evidence="2">Uncharacterized protein</fullName>
    </submittedName>
</protein>
<dbReference type="AlphaFoldDB" id="A0A409XK34"/>
<feature type="compositionally biased region" description="Basic residues" evidence="1">
    <location>
        <begin position="15"/>
        <end position="25"/>
    </location>
</feature>
<feature type="compositionally biased region" description="Low complexity" evidence="1">
    <location>
        <begin position="74"/>
        <end position="84"/>
    </location>
</feature>
<proteinExistence type="predicted"/>
<evidence type="ECO:0000313" key="2">
    <source>
        <dbReference type="EMBL" id="PPQ91122.1"/>
    </source>
</evidence>
<evidence type="ECO:0000313" key="3">
    <source>
        <dbReference type="Proteomes" id="UP000283269"/>
    </source>
</evidence>
<feature type="compositionally biased region" description="Basic and acidic residues" evidence="1">
    <location>
        <begin position="1"/>
        <end position="14"/>
    </location>
</feature>
<gene>
    <name evidence="2" type="ORF">CVT25_011603</name>
</gene>
<feature type="region of interest" description="Disordered" evidence="1">
    <location>
        <begin position="1"/>
        <end position="84"/>
    </location>
</feature>
<accession>A0A409XK34</accession>
<dbReference type="EMBL" id="NHYD01001473">
    <property type="protein sequence ID" value="PPQ91122.1"/>
    <property type="molecule type" value="Genomic_DNA"/>
</dbReference>
<dbReference type="Proteomes" id="UP000283269">
    <property type="component" value="Unassembled WGS sequence"/>
</dbReference>
<evidence type="ECO:0000256" key="1">
    <source>
        <dbReference type="SAM" id="MobiDB-lite"/>
    </source>
</evidence>
<sequence>MPTRPDTHHIATNRDRRRTNGHPRTKGGEYGTRRNKAGGEQGTRRGKCGTRGNEAMRCERGTRSQPLADDNDNDGPTTTTTTGMYGTYNNGCVWYVQRWV</sequence>